<dbReference type="KEGG" id="ftj:FTUN_3764"/>
<dbReference type="RefSeq" id="WP_171471837.1">
    <property type="nucleotide sequence ID" value="NZ_CP053452.2"/>
</dbReference>
<feature type="chain" id="PRO_5026774041" description="Carboxypeptidase regulatory-like domain-containing protein" evidence="2">
    <location>
        <begin position="31"/>
        <end position="152"/>
    </location>
</feature>
<gene>
    <name evidence="3" type="ORF">FTUN_3764</name>
</gene>
<keyword evidence="2" id="KW-0732">Signal</keyword>
<sequence>MGGFLSASGVRWVAAAAVLAAASGCGASTADVTGTVSYQQRPVVYGTVSVIGPDQMTYYGVIQPDGTFTVAGVPVGPLKFGVYSPDPFFELPIPAAEKAKAEEARRASGIPIPPKPPKGQWFRLPPKYADPLTSGLTVDATARKAAVDLRLD</sequence>
<name>A0A6M5YQ87_9BACT</name>
<feature type="region of interest" description="Disordered" evidence="1">
    <location>
        <begin position="100"/>
        <end position="121"/>
    </location>
</feature>
<proteinExistence type="predicted"/>
<organism evidence="3 4">
    <name type="scientific">Frigoriglobus tundricola</name>
    <dbReference type="NCBI Taxonomy" id="2774151"/>
    <lineage>
        <taxon>Bacteria</taxon>
        <taxon>Pseudomonadati</taxon>
        <taxon>Planctomycetota</taxon>
        <taxon>Planctomycetia</taxon>
        <taxon>Gemmatales</taxon>
        <taxon>Gemmataceae</taxon>
        <taxon>Frigoriglobus</taxon>
    </lineage>
</organism>
<evidence type="ECO:0000313" key="3">
    <source>
        <dbReference type="EMBL" id="QJW96207.1"/>
    </source>
</evidence>
<evidence type="ECO:0000313" key="4">
    <source>
        <dbReference type="Proteomes" id="UP000503447"/>
    </source>
</evidence>
<feature type="signal peptide" evidence="2">
    <location>
        <begin position="1"/>
        <end position="30"/>
    </location>
</feature>
<protein>
    <recommendedName>
        <fullName evidence="5">Carboxypeptidase regulatory-like domain-containing protein</fullName>
    </recommendedName>
</protein>
<dbReference type="AlphaFoldDB" id="A0A6M5YQ87"/>
<reference evidence="4" key="1">
    <citation type="submission" date="2020-05" db="EMBL/GenBank/DDBJ databases">
        <title>Frigoriglobus tundricola gen. nov., sp. nov., a psychrotolerant cellulolytic planctomycete of the family Gemmataceae with two divergent copies of 16S rRNA gene.</title>
        <authorList>
            <person name="Kulichevskaya I.S."/>
            <person name="Ivanova A.A."/>
            <person name="Naumoff D.G."/>
            <person name="Beletsky A.V."/>
            <person name="Rijpstra W.I.C."/>
            <person name="Sinninghe Damste J.S."/>
            <person name="Mardanov A.V."/>
            <person name="Ravin N.V."/>
            <person name="Dedysh S.N."/>
        </authorList>
    </citation>
    <scope>NUCLEOTIDE SEQUENCE [LARGE SCALE GENOMIC DNA]</scope>
    <source>
        <strain evidence="4">PL17</strain>
    </source>
</reference>
<evidence type="ECO:0000256" key="1">
    <source>
        <dbReference type="SAM" id="MobiDB-lite"/>
    </source>
</evidence>
<keyword evidence="4" id="KW-1185">Reference proteome</keyword>
<evidence type="ECO:0008006" key="5">
    <source>
        <dbReference type="Google" id="ProtNLM"/>
    </source>
</evidence>
<accession>A0A6M5YQ87</accession>
<evidence type="ECO:0000256" key="2">
    <source>
        <dbReference type="SAM" id="SignalP"/>
    </source>
</evidence>
<dbReference type="Proteomes" id="UP000503447">
    <property type="component" value="Chromosome"/>
</dbReference>
<dbReference type="EMBL" id="CP053452">
    <property type="protein sequence ID" value="QJW96207.1"/>
    <property type="molecule type" value="Genomic_DNA"/>
</dbReference>